<evidence type="ECO:0008006" key="4">
    <source>
        <dbReference type="Google" id="ProtNLM"/>
    </source>
</evidence>
<evidence type="ECO:0000256" key="1">
    <source>
        <dbReference type="SAM" id="SignalP"/>
    </source>
</evidence>
<proteinExistence type="predicted"/>
<feature type="chain" id="PRO_5008137223" description="Secreted protein" evidence="1">
    <location>
        <begin position="19"/>
        <end position="110"/>
    </location>
</feature>
<accession>A0A182TRP6</accession>
<evidence type="ECO:0000313" key="2">
    <source>
        <dbReference type="EnsemblMetazoa" id="AMEC007132-PA"/>
    </source>
</evidence>
<feature type="signal peptide" evidence="1">
    <location>
        <begin position="1"/>
        <end position="18"/>
    </location>
</feature>
<evidence type="ECO:0000313" key="3">
    <source>
        <dbReference type="Proteomes" id="UP000075902"/>
    </source>
</evidence>
<name>A0A182TRP6_9DIPT</name>
<reference evidence="3" key="1">
    <citation type="submission" date="2014-01" db="EMBL/GenBank/DDBJ databases">
        <title>The Genome Sequence of Anopheles melas CM1001059_A (V2).</title>
        <authorList>
            <consortium name="The Broad Institute Genomics Platform"/>
            <person name="Neafsey D.E."/>
            <person name="Besansky N."/>
            <person name="Howell P."/>
            <person name="Walton C."/>
            <person name="Young S.K."/>
            <person name="Zeng Q."/>
            <person name="Gargeya S."/>
            <person name="Fitzgerald M."/>
            <person name="Haas B."/>
            <person name="Abouelleil A."/>
            <person name="Allen A.W."/>
            <person name="Alvarado L."/>
            <person name="Arachchi H.M."/>
            <person name="Berlin A.M."/>
            <person name="Chapman S.B."/>
            <person name="Gainer-Dewar J."/>
            <person name="Goldberg J."/>
            <person name="Griggs A."/>
            <person name="Gujja S."/>
            <person name="Hansen M."/>
            <person name="Howarth C."/>
            <person name="Imamovic A."/>
            <person name="Ireland A."/>
            <person name="Larimer J."/>
            <person name="McCowan C."/>
            <person name="Murphy C."/>
            <person name="Pearson M."/>
            <person name="Poon T.W."/>
            <person name="Priest M."/>
            <person name="Roberts A."/>
            <person name="Saif S."/>
            <person name="Shea T."/>
            <person name="Sisk P."/>
            <person name="Sykes S."/>
            <person name="Wortman J."/>
            <person name="Nusbaum C."/>
            <person name="Birren B."/>
        </authorList>
    </citation>
    <scope>NUCLEOTIDE SEQUENCE [LARGE SCALE GENOMIC DNA]</scope>
    <source>
        <strain evidence="3">CM1001059</strain>
    </source>
</reference>
<dbReference type="Proteomes" id="UP000075902">
    <property type="component" value="Unassembled WGS sequence"/>
</dbReference>
<dbReference type="EnsemblMetazoa" id="AMEC007132-RA">
    <property type="protein sequence ID" value="AMEC007132-PA"/>
    <property type="gene ID" value="AMEC007132"/>
</dbReference>
<reference evidence="2" key="2">
    <citation type="submission" date="2020-05" db="UniProtKB">
        <authorList>
            <consortium name="EnsemblMetazoa"/>
        </authorList>
    </citation>
    <scope>IDENTIFICATION</scope>
    <source>
        <strain evidence="2">CM1001059</strain>
    </source>
</reference>
<sequence>MLFVWSFAAAGRLRVTSRSALCALLALAANERRATPCRLKIASSAVEKVLGSSTARCGTGPNMTNPRKYRDKIKIQEEKMKLQQQEFERTMLEVSPIFDRRVNGANQCRS</sequence>
<dbReference type="AlphaFoldDB" id="A0A182TRP6"/>
<organism evidence="2 3">
    <name type="scientific">Anopheles melas</name>
    <dbReference type="NCBI Taxonomy" id="34690"/>
    <lineage>
        <taxon>Eukaryota</taxon>
        <taxon>Metazoa</taxon>
        <taxon>Ecdysozoa</taxon>
        <taxon>Arthropoda</taxon>
        <taxon>Hexapoda</taxon>
        <taxon>Insecta</taxon>
        <taxon>Pterygota</taxon>
        <taxon>Neoptera</taxon>
        <taxon>Endopterygota</taxon>
        <taxon>Diptera</taxon>
        <taxon>Nematocera</taxon>
        <taxon>Culicoidea</taxon>
        <taxon>Culicidae</taxon>
        <taxon>Anophelinae</taxon>
        <taxon>Anopheles</taxon>
    </lineage>
</organism>
<dbReference type="VEuPathDB" id="VectorBase:AMEC007132"/>
<protein>
    <recommendedName>
        <fullName evidence="4">Secreted protein</fullName>
    </recommendedName>
</protein>
<keyword evidence="3" id="KW-1185">Reference proteome</keyword>
<keyword evidence="1" id="KW-0732">Signal</keyword>